<dbReference type="EMBL" id="UXUI01007154">
    <property type="protein sequence ID" value="VDD85827.1"/>
    <property type="molecule type" value="Genomic_DNA"/>
</dbReference>
<reference evidence="9 10" key="2">
    <citation type="submission" date="2018-10" db="EMBL/GenBank/DDBJ databases">
        <authorList>
            <consortium name="Pathogen Informatics"/>
        </authorList>
    </citation>
    <scope>NUCLEOTIDE SEQUENCE [LARGE SCALE GENOMIC DNA]</scope>
</reference>
<accession>A0A0N4UV16</accession>
<reference evidence="11" key="1">
    <citation type="submission" date="2017-02" db="UniProtKB">
        <authorList>
            <consortium name="WormBaseParasite"/>
        </authorList>
    </citation>
    <scope>IDENTIFICATION</scope>
</reference>
<evidence type="ECO:0000256" key="1">
    <source>
        <dbReference type="ARBA" id="ARBA00004141"/>
    </source>
</evidence>
<organism evidence="11">
    <name type="scientific">Enterobius vermicularis</name>
    <name type="common">Human pinworm</name>
    <dbReference type="NCBI Taxonomy" id="51028"/>
    <lineage>
        <taxon>Eukaryota</taxon>
        <taxon>Metazoa</taxon>
        <taxon>Ecdysozoa</taxon>
        <taxon>Nematoda</taxon>
        <taxon>Chromadorea</taxon>
        <taxon>Rhabditida</taxon>
        <taxon>Spirurina</taxon>
        <taxon>Oxyuridomorpha</taxon>
        <taxon>Oxyuroidea</taxon>
        <taxon>Oxyuridae</taxon>
        <taxon>Enterobius</taxon>
    </lineage>
</organism>
<evidence type="ECO:0000313" key="10">
    <source>
        <dbReference type="Proteomes" id="UP000274131"/>
    </source>
</evidence>
<evidence type="ECO:0000256" key="7">
    <source>
        <dbReference type="ARBA" id="ARBA00023224"/>
    </source>
</evidence>
<evidence type="ECO:0000256" key="2">
    <source>
        <dbReference type="ARBA" id="ARBA00022692"/>
    </source>
</evidence>
<protein>
    <submittedName>
        <fullName evidence="11">G_PROTEIN_RECEP_F1_2 domain-containing protein</fullName>
    </submittedName>
</protein>
<keyword evidence="4" id="KW-0297">G-protein coupled receptor</keyword>
<dbReference type="PANTHER" id="PTHR45695:SF15">
    <property type="entry name" value="OPSIN RH2"/>
    <property type="match status" value="1"/>
</dbReference>
<dbReference type="AlphaFoldDB" id="A0A0N4UV16"/>
<dbReference type="STRING" id="51028.A0A0N4UV16"/>
<keyword evidence="2 8" id="KW-0812">Transmembrane</keyword>
<evidence type="ECO:0000256" key="8">
    <source>
        <dbReference type="SAM" id="Phobius"/>
    </source>
</evidence>
<dbReference type="WBParaSite" id="EVEC_0000126201-mRNA-1">
    <property type="protein sequence ID" value="EVEC_0000126201-mRNA-1"/>
    <property type="gene ID" value="EVEC_0000126201"/>
</dbReference>
<evidence type="ECO:0000313" key="9">
    <source>
        <dbReference type="EMBL" id="VDD85827.1"/>
    </source>
</evidence>
<evidence type="ECO:0000256" key="4">
    <source>
        <dbReference type="ARBA" id="ARBA00023040"/>
    </source>
</evidence>
<dbReference type="PANTHER" id="PTHR45695">
    <property type="entry name" value="LEUCOKININ RECEPTOR-RELATED"/>
    <property type="match status" value="1"/>
</dbReference>
<keyword evidence="5 8" id="KW-0472">Membrane</keyword>
<keyword evidence="10" id="KW-1185">Reference proteome</keyword>
<gene>
    <name evidence="9" type="ORF">EVEC_LOCUS970</name>
</gene>
<keyword evidence="3 8" id="KW-1133">Transmembrane helix</keyword>
<comment type="subcellular location">
    <subcellularLocation>
        <location evidence="1">Membrane</location>
        <topology evidence="1">Multi-pass membrane protein</topology>
    </subcellularLocation>
</comment>
<keyword evidence="6" id="KW-0675">Receptor</keyword>
<dbReference type="InterPro" id="IPR000276">
    <property type="entry name" value="GPCR_Rhodpsn"/>
</dbReference>
<evidence type="ECO:0000256" key="6">
    <source>
        <dbReference type="ARBA" id="ARBA00023170"/>
    </source>
</evidence>
<keyword evidence="7" id="KW-0807">Transducer</keyword>
<sequence length="177" mass="20233">MFSTLTRPELPIIWGCLSTADYVSSWRGTVYGDMFTVATTPDTTRDDTHTNTDRLVRGRHFYTSVSAVSSSNRQSPINTVQLDRSSSTFTYKVLECVMFYFAPLIILTVLYSHMCRILWGSRVGETAVSDQILKLRRAVIKMLIISLLLYFICYSPMQGEPHFAIYTFLLLNLTINF</sequence>
<evidence type="ECO:0000256" key="5">
    <source>
        <dbReference type="ARBA" id="ARBA00023136"/>
    </source>
</evidence>
<dbReference type="SUPFAM" id="SSF81321">
    <property type="entry name" value="Family A G protein-coupled receptor-like"/>
    <property type="match status" value="1"/>
</dbReference>
<proteinExistence type="predicted"/>
<dbReference type="Proteomes" id="UP000274131">
    <property type="component" value="Unassembled WGS sequence"/>
</dbReference>
<evidence type="ECO:0000256" key="3">
    <source>
        <dbReference type="ARBA" id="ARBA00022989"/>
    </source>
</evidence>
<dbReference type="GO" id="GO:0004930">
    <property type="term" value="F:G protein-coupled receptor activity"/>
    <property type="evidence" value="ECO:0007669"/>
    <property type="project" value="UniProtKB-KW"/>
</dbReference>
<name>A0A0N4UV16_ENTVE</name>
<dbReference type="Pfam" id="PF00001">
    <property type="entry name" value="7tm_1"/>
    <property type="match status" value="1"/>
</dbReference>
<dbReference type="GO" id="GO:0005886">
    <property type="term" value="C:plasma membrane"/>
    <property type="evidence" value="ECO:0007669"/>
    <property type="project" value="TreeGrafter"/>
</dbReference>
<feature type="transmembrane region" description="Helical" evidence="8">
    <location>
        <begin position="97"/>
        <end position="119"/>
    </location>
</feature>
<evidence type="ECO:0000313" key="11">
    <source>
        <dbReference type="WBParaSite" id="EVEC_0000126201-mRNA-1"/>
    </source>
</evidence>
<dbReference type="Gene3D" id="1.20.1070.10">
    <property type="entry name" value="Rhodopsin 7-helix transmembrane proteins"/>
    <property type="match status" value="1"/>
</dbReference>
<dbReference type="OrthoDB" id="5981855at2759"/>
<feature type="transmembrane region" description="Helical" evidence="8">
    <location>
        <begin position="139"/>
        <end position="157"/>
    </location>
</feature>